<proteinExistence type="predicted"/>
<evidence type="ECO:0008006" key="4">
    <source>
        <dbReference type="Google" id="ProtNLM"/>
    </source>
</evidence>
<dbReference type="AlphaFoldDB" id="A0A259TYK7"/>
<keyword evidence="3" id="KW-1185">Reference proteome</keyword>
<keyword evidence="1" id="KW-0732">Signal</keyword>
<evidence type="ECO:0000313" key="3">
    <source>
        <dbReference type="Proteomes" id="UP000216446"/>
    </source>
</evidence>
<gene>
    <name evidence="2" type="ORF">BSZ36_07210</name>
</gene>
<dbReference type="InParanoid" id="A0A259TYK7"/>
<reference evidence="2 3" key="1">
    <citation type="submission" date="2016-11" db="EMBL/GenBank/DDBJ databases">
        <title>Study of marine rhodopsin-containing bacteria.</title>
        <authorList>
            <person name="Yoshizawa S."/>
            <person name="Kumagai Y."/>
            <person name="Kogure K."/>
        </authorList>
    </citation>
    <scope>NUCLEOTIDE SEQUENCE [LARGE SCALE GENOMIC DNA]</scope>
    <source>
        <strain evidence="2 3">SG-29</strain>
    </source>
</reference>
<sequence length="94" mass="9567">MTKLFTRALVALAFTFALTGCEDDTGVDLETPAAIESDAADIGNEVEADMQDAAAETDAALEEAGDNMQEAGADAANAVEEAGAEAEAEIEGVE</sequence>
<dbReference type="Proteomes" id="UP000216446">
    <property type="component" value="Unassembled WGS sequence"/>
</dbReference>
<protein>
    <recommendedName>
        <fullName evidence="4">Pterin-binding domain-containing protein</fullName>
    </recommendedName>
</protein>
<evidence type="ECO:0000313" key="2">
    <source>
        <dbReference type="EMBL" id="OZC02780.1"/>
    </source>
</evidence>
<evidence type="ECO:0000256" key="1">
    <source>
        <dbReference type="SAM" id="SignalP"/>
    </source>
</evidence>
<dbReference type="EMBL" id="MQWB01000001">
    <property type="protein sequence ID" value="OZC02780.1"/>
    <property type="molecule type" value="Genomic_DNA"/>
</dbReference>
<feature type="chain" id="PRO_5012740209" description="Pterin-binding domain-containing protein" evidence="1">
    <location>
        <begin position="20"/>
        <end position="94"/>
    </location>
</feature>
<dbReference type="PROSITE" id="PS51257">
    <property type="entry name" value="PROKAR_LIPOPROTEIN"/>
    <property type="match status" value="1"/>
</dbReference>
<organism evidence="2 3">
    <name type="scientific">Rubricoccus marinus</name>
    <dbReference type="NCBI Taxonomy" id="716817"/>
    <lineage>
        <taxon>Bacteria</taxon>
        <taxon>Pseudomonadati</taxon>
        <taxon>Rhodothermota</taxon>
        <taxon>Rhodothermia</taxon>
        <taxon>Rhodothermales</taxon>
        <taxon>Rubricoccaceae</taxon>
        <taxon>Rubricoccus</taxon>
    </lineage>
</organism>
<feature type="signal peptide" evidence="1">
    <location>
        <begin position="1"/>
        <end position="19"/>
    </location>
</feature>
<accession>A0A259TYK7</accession>
<dbReference type="RefSeq" id="WP_094547373.1">
    <property type="nucleotide sequence ID" value="NZ_MQWB01000001.1"/>
</dbReference>
<name>A0A259TYK7_9BACT</name>
<comment type="caution">
    <text evidence="2">The sequence shown here is derived from an EMBL/GenBank/DDBJ whole genome shotgun (WGS) entry which is preliminary data.</text>
</comment>